<comment type="similarity">
    <text evidence="2 5">Belongs to the glycosyl hydrolase 43 family.</text>
</comment>
<accession>A0A1M5S0Z7</accession>
<feature type="signal peptide" evidence="6">
    <location>
        <begin position="1"/>
        <end position="23"/>
    </location>
</feature>
<gene>
    <name evidence="7" type="ORF">SAMN05444281_0071</name>
</gene>
<dbReference type="Proteomes" id="UP000184109">
    <property type="component" value="Unassembled WGS sequence"/>
</dbReference>
<keyword evidence="8" id="KW-1185">Reference proteome</keyword>
<comment type="pathway">
    <text evidence="1">Glycan metabolism; L-arabinan degradation.</text>
</comment>
<dbReference type="Gene3D" id="2.115.10.20">
    <property type="entry name" value="Glycosyl hydrolase domain, family 43"/>
    <property type="match status" value="1"/>
</dbReference>
<evidence type="ECO:0000256" key="3">
    <source>
        <dbReference type="ARBA" id="ARBA00022801"/>
    </source>
</evidence>
<dbReference type="InterPro" id="IPR050727">
    <property type="entry name" value="GH43_arabinanases"/>
</dbReference>
<evidence type="ECO:0000256" key="6">
    <source>
        <dbReference type="SAM" id="SignalP"/>
    </source>
</evidence>
<dbReference type="RefSeq" id="WP_084730163.1">
    <property type="nucleotide sequence ID" value="NZ_BMEN01000005.1"/>
</dbReference>
<dbReference type="Pfam" id="PF04616">
    <property type="entry name" value="Glyco_hydro_43"/>
    <property type="match status" value="1"/>
</dbReference>
<evidence type="ECO:0000313" key="8">
    <source>
        <dbReference type="Proteomes" id="UP000184109"/>
    </source>
</evidence>
<reference evidence="8" key="1">
    <citation type="submission" date="2016-11" db="EMBL/GenBank/DDBJ databases">
        <authorList>
            <person name="Varghese N."/>
            <person name="Submissions S."/>
        </authorList>
    </citation>
    <scope>NUCLEOTIDE SEQUENCE [LARGE SCALE GENOMIC DNA]</scope>
    <source>
        <strain evidence="8">DSM 100572</strain>
    </source>
</reference>
<dbReference type="STRING" id="1195760.SAMN05444281_0071"/>
<sequence>MYQISYKVILMFLLVMCSVSIKAQHNEKNIADKPLFRDPVFDGAADPSIIWSDEEQKWLMFYTNRRANDTSIKGIDWVHGTKIGVAESTDGAHWTYKDTCNINYHLKDVTYWAPEVIKYKNTYHMYLTIVPGIFKDWYHPRYIIHLTSKNLMDWGYQSKLTLASERCIDADVFQLPDGTFRMYYNNENDGKSIYYADSKDLYHWVDSGVKVVKDRGEGPVVFTWKGKNWMMNDAWKGLGVYASDDFVDWKRQEKNILQMPGTGKDDGVKGGHPDVIVNDGSAYVFYFTHPGRTAENEGKDNTQTRRTSIQVAELEYLNGNIICNRNLPVQINLKP</sequence>
<evidence type="ECO:0000256" key="2">
    <source>
        <dbReference type="ARBA" id="ARBA00009865"/>
    </source>
</evidence>
<evidence type="ECO:0000256" key="1">
    <source>
        <dbReference type="ARBA" id="ARBA00004834"/>
    </source>
</evidence>
<dbReference type="SUPFAM" id="SSF75005">
    <property type="entry name" value="Arabinanase/levansucrase/invertase"/>
    <property type="match status" value="1"/>
</dbReference>
<keyword evidence="3 5" id="KW-0378">Hydrolase</keyword>
<dbReference type="InterPro" id="IPR023296">
    <property type="entry name" value="Glyco_hydro_beta-prop_sf"/>
</dbReference>
<name>A0A1M5S0Z7_9FLAO</name>
<evidence type="ECO:0000256" key="4">
    <source>
        <dbReference type="ARBA" id="ARBA00023295"/>
    </source>
</evidence>
<dbReference type="AlphaFoldDB" id="A0A1M5S0Z7"/>
<dbReference type="CDD" id="cd08984">
    <property type="entry name" value="GH43-like"/>
    <property type="match status" value="1"/>
</dbReference>
<keyword evidence="6" id="KW-0732">Signal</keyword>
<organism evidence="7 8">
    <name type="scientific">Wenyingzhuangia marina</name>
    <dbReference type="NCBI Taxonomy" id="1195760"/>
    <lineage>
        <taxon>Bacteria</taxon>
        <taxon>Pseudomonadati</taxon>
        <taxon>Bacteroidota</taxon>
        <taxon>Flavobacteriia</taxon>
        <taxon>Flavobacteriales</taxon>
        <taxon>Flavobacteriaceae</taxon>
        <taxon>Wenyingzhuangia</taxon>
    </lineage>
</organism>
<dbReference type="PANTHER" id="PTHR43301">
    <property type="entry name" value="ARABINAN ENDO-1,5-ALPHA-L-ARABINOSIDASE"/>
    <property type="match status" value="1"/>
</dbReference>
<feature type="chain" id="PRO_5012251753" evidence="6">
    <location>
        <begin position="24"/>
        <end position="335"/>
    </location>
</feature>
<keyword evidence="4 5" id="KW-0326">Glycosidase</keyword>
<protein>
    <submittedName>
        <fullName evidence="7">Glycosyl hydrolases family 43</fullName>
    </submittedName>
</protein>
<evidence type="ECO:0000256" key="5">
    <source>
        <dbReference type="RuleBase" id="RU361187"/>
    </source>
</evidence>
<dbReference type="OrthoDB" id="9759709at2"/>
<dbReference type="PANTHER" id="PTHR43301:SF3">
    <property type="entry name" value="ARABINAN ENDO-1,5-ALPHA-L-ARABINOSIDASE A-RELATED"/>
    <property type="match status" value="1"/>
</dbReference>
<proteinExistence type="inferred from homology"/>
<dbReference type="GO" id="GO:0004553">
    <property type="term" value="F:hydrolase activity, hydrolyzing O-glycosyl compounds"/>
    <property type="evidence" value="ECO:0007669"/>
    <property type="project" value="InterPro"/>
</dbReference>
<evidence type="ECO:0000313" key="7">
    <source>
        <dbReference type="EMBL" id="SHH32105.1"/>
    </source>
</evidence>
<dbReference type="GO" id="GO:0005975">
    <property type="term" value="P:carbohydrate metabolic process"/>
    <property type="evidence" value="ECO:0007669"/>
    <property type="project" value="InterPro"/>
</dbReference>
<dbReference type="InterPro" id="IPR006710">
    <property type="entry name" value="Glyco_hydro_43"/>
</dbReference>
<dbReference type="EMBL" id="FQXQ01000001">
    <property type="protein sequence ID" value="SHH32105.1"/>
    <property type="molecule type" value="Genomic_DNA"/>
</dbReference>